<evidence type="ECO:0000256" key="2">
    <source>
        <dbReference type="ARBA" id="ARBA00022723"/>
    </source>
</evidence>
<keyword evidence="7" id="KW-1185">Reference proteome</keyword>
<dbReference type="GO" id="GO:0010333">
    <property type="term" value="F:terpene synthase activity"/>
    <property type="evidence" value="ECO:0007669"/>
    <property type="project" value="InterPro"/>
</dbReference>
<dbReference type="AlphaFoldDB" id="A0A843X2M8"/>
<gene>
    <name evidence="6" type="ORF">Taro_048320</name>
</gene>
<dbReference type="PANTHER" id="PTHR31225">
    <property type="entry name" value="OS04G0344100 PROTEIN-RELATED"/>
    <property type="match status" value="1"/>
</dbReference>
<dbReference type="SUPFAM" id="SSF48239">
    <property type="entry name" value="Terpenoid cyclases/Protein prenyltransferases"/>
    <property type="match status" value="1"/>
</dbReference>
<dbReference type="Pfam" id="PF03936">
    <property type="entry name" value="Terpene_synth_C"/>
    <property type="match status" value="1"/>
</dbReference>
<dbReference type="Pfam" id="PF01397">
    <property type="entry name" value="Terpene_synth"/>
    <property type="match status" value="1"/>
</dbReference>
<dbReference type="SUPFAM" id="SSF48576">
    <property type="entry name" value="Terpenoid synthases"/>
    <property type="match status" value="1"/>
</dbReference>
<dbReference type="InterPro" id="IPR036965">
    <property type="entry name" value="Terpene_synth_N_sf"/>
</dbReference>
<dbReference type="InterPro" id="IPR001906">
    <property type="entry name" value="Terpene_synth_N"/>
</dbReference>
<dbReference type="PANTHER" id="PTHR31225:SF252">
    <property type="entry name" value="TERPENE SYNTHASE 12-RELATED"/>
    <property type="match status" value="1"/>
</dbReference>
<evidence type="ECO:0000256" key="1">
    <source>
        <dbReference type="ARBA" id="ARBA00001946"/>
    </source>
</evidence>
<dbReference type="Gene3D" id="1.50.10.130">
    <property type="entry name" value="Terpene synthase, N-terminal domain"/>
    <property type="match status" value="2"/>
</dbReference>
<comment type="cofactor">
    <cofactor evidence="1">
        <name>Mg(2+)</name>
        <dbReference type="ChEBI" id="CHEBI:18420"/>
    </cofactor>
</comment>
<comment type="caution">
    <text evidence="6">The sequence shown here is derived from an EMBL/GenBank/DDBJ whole genome shotgun (WGS) entry which is preliminary data.</text>
</comment>
<dbReference type="InterPro" id="IPR008949">
    <property type="entry name" value="Isoprenoid_synthase_dom_sf"/>
</dbReference>
<evidence type="ECO:0000313" key="7">
    <source>
        <dbReference type="Proteomes" id="UP000652761"/>
    </source>
</evidence>
<dbReference type="GO" id="GO:0016102">
    <property type="term" value="P:diterpenoid biosynthetic process"/>
    <property type="evidence" value="ECO:0007669"/>
    <property type="project" value="InterPro"/>
</dbReference>
<dbReference type="InterPro" id="IPR008930">
    <property type="entry name" value="Terpenoid_cyclase/PrenylTrfase"/>
</dbReference>
<evidence type="ECO:0000259" key="4">
    <source>
        <dbReference type="Pfam" id="PF01397"/>
    </source>
</evidence>
<dbReference type="Proteomes" id="UP000652761">
    <property type="component" value="Unassembled WGS sequence"/>
</dbReference>
<keyword evidence="3" id="KW-0460">Magnesium</keyword>
<dbReference type="GO" id="GO:0000287">
    <property type="term" value="F:magnesium ion binding"/>
    <property type="evidence" value="ECO:0007669"/>
    <property type="project" value="InterPro"/>
</dbReference>
<dbReference type="EMBL" id="NMUH01006487">
    <property type="protein sequence ID" value="MQM15376.1"/>
    <property type="molecule type" value="Genomic_DNA"/>
</dbReference>
<evidence type="ECO:0000256" key="3">
    <source>
        <dbReference type="ARBA" id="ARBA00022842"/>
    </source>
</evidence>
<feature type="domain" description="Terpene synthase N-terminal" evidence="4">
    <location>
        <begin position="24"/>
        <end position="133"/>
    </location>
</feature>
<keyword evidence="2" id="KW-0479">Metal-binding</keyword>
<organism evidence="6 7">
    <name type="scientific">Colocasia esculenta</name>
    <name type="common">Wild taro</name>
    <name type="synonym">Arum esculentum</name>
    <dbReference type="NCBI Taxonomy" id="4460"/>
    <lineage>
        <taxon>Eukaryota</taxon>
        <taxon>Viridiplantae</taxon>
        <taxon>Streptophyta</taxon>
        <taxon>Embryophyta</taxon>
        <taxon>Tracheophyta</taxon>
        <taxon>Spermatophyta</taxon>
        <taxon>Magnoliopsida</taxon>
        <taxon>Liliopsida</taxon>
        <taxon>Araceae</taxon>
        <taxon>Aroideae</taxon>
        <taxon>Colocasieae</taxon>
        <taxon>Colocasia</taxon>
    </lineage>
</organism>
<dbReference type="InterPro" id="IPR044814">
    <property type="entry name" value="Terpene_cyclase_plant_C1"/>
</dbReference>
<dbReference type="CDD" id="cd00684">
    <property type="entry name" value="Terpene_cyclase_plant_C1"/>
    <property type="match status" value="1"/>
</dbReference>
<name>A0A843X2M8_COLES</name>
<reference evidence="6" key="1">
    <citation type="submission" date="2017-07" db="EMBL/GenBank/DDBJ databases">
        <title>Taro Niue Genome Assembly and Annotation.</title>
        <authorList>
            <person name="Atibalentja N."/>
            <person name="Keating K."/>
            <person name="Fields C.J."/>
        </authorList>
    </citation>
    <scope>NUCLEOTIDE SEQUENCE</scope>
    <source>
        <strain evidence="6">Niue_2</strain>
        <tissue evidence="6">Leaf</tissue>
    </source>
</reference>
<evidence type="ECO:0000313" key="6">
    <source>
        <dbReference type="EMBL" id="MQM15376.1"/>
    </source>
</evidence>
<accession>A0A843X2M8</accession>
<dbReference type="OrthoDB" id="1936865at2759"/>
<dbReference type="Gene3D" id="1.10.600.10">
    <property type="entry name" value="Farnesyl Diphosphate Synthase"/>
    <property type="match status" value="1"/>
</dbReference>
<dbReference type="InterPro" id="IPR050148">
    <property type="entry name" value="Terpene_synthase-like"/>
</dbReference>
<sequence>MAPPHDAYPALELPRRPGSYSASMWDDGYIQSLRNEYCREDSERGKNMEKLKQEVRGLLEDGTAGLAEQLELVDRLQGLGVGRHFEKEVDGILSEAARVAGDHGEVLKDDLSSTALLFRLLRQHGYRISQEDIDANLREEVAHALELPLNRRIGRLQVRWLLEMSARKPVDMVHPALLELAALDFNMVQSIHRDDLKKMSRWWTDLGLKEKLNFARDRLMENYFCSVGIAPDPHFSRCREKLTQVWEVTAAYDLPQYMQSCYLVLLNTVGQTCHELQREKGLGALPFLKKAWADLCRAFLMEAKWCYEKCMPTFEEYMGNAWMSASVHVVFAHAVLFMDVDMTEKDLEHLRQYPPVIRFSATIFRLLNDLVEREGWDTPSAIACYMNENSATEEAARRHIKGLIDETWSAMSQEITASSLPARITATAANVARLGHCFYQHGDGHSKPGKEFKYRVRSLLMEPIIPAKRSAAAEHILLRAD</sequence>
<dbReference type="InterPro" id="IPR005630">
    <property type="entry name" value="Terpene_synthase_metal-bd"/>
</dbReference>
<protein>
    <submittedName>
        <fullName evidence="6">Uncharacterized protein</fullName>
    </submittedName>
</protein>
<feature type="domain" description="Terpene synthase metal-binding" evidence="5">
    <location>
        <begin position="244"/>
        <end position="409"/>
    </location>
</feature>
<proteinExistence type="predicted"/>
<evidence type="ECO:0000259" key="5">
    <source>
        <dbReference type="Pfam" id="PF03936"/>
    </source>
</evidence>